<protein>
    <recommendedName>
        <fullName evidence="3">DUF559 domain-containing protein</fullName>
    </recommendedName>
</protein>
<dbReference type="RefSeq" id="WP_189129671.1">
    <property type="nucleotide sequence ID" value="NZ_BMMS01000001.1"/>
</dbReference>
<evidence type="ECO:0000313" key="2">
    <source>
        <dbReference type="Proteomes" id="UP000641932"/>
    </source>
</evidence>
<keyword evidence="2" id="KW-1185">Reference proteome</keyword>
<accession>A0A917ZFD0</accession>
<reference evidence="1" key="2">
    <citation type="submission" date="2020-09" db="EMBL/GenBank/DDBJ databases">
        <authorList>
            <person name="Sun Q."/>
            <person name="Zhou Y."/>
        </authorList>
    </citation>
    <scope>NUCLEOTIDE SEQUENCE</scope>
    <source>
        <strain evidence="1">CGMCC 4.7201</strain>
    </source>
</reference>
<proteinExistence type="predicted"/>
<dbReference type="AlphaFoldDB" id="A0A917ZFD0"/>
<organism evidence="1 2">
    <name type="scientific">Wenjunlia tyrosinilytica</name>
    <dbReference type="NCBI Taxonomy" id="1544741"/>
    <lineage>
        <taxon>Bacteria</taxon>
        <taxon>Bacillati</taxon>
        <taxon>Actinomycetota</taxon>
        <taxon>Actinomycetes</taxon>
        <taxon>Kitasatosporales</taxon>
        <taxon>Streptomycetaceae</taxon>
        <taxon>Wenjunlia</taxon>
    </lineage>
</organism>
<evidence type="ECO:0000313" key="1">
    <source>
        <dbReference type="EMBL" id="GGO80959.1"/>
    </source>
</evidence>
<gene>
    <name evidence="1" type="ORF">GCM10012280_04100</name>
</gene>
<name>A0A917ZFD0_9ACTN</name>
<dbReference type="Proteomes" id="UP000641932">
    <property type="component" value="Unassembled WGS sequence"/>
</dbReference>
<evidence type="ECO:0008006" key="3">
    <source>
        <dbReference type="Google" id="ProtNLM"/>
    </source>
</evidence>
<sequence length="332" mass="36165">MAHNTPLRALPLQQRRNVQRSVLTERQLKEHGVPAGLIADRSRNGGPWQQLLPKVYLLHPGPPTNEQRLQAALLYAGHSSSRVPAQRPAMVTGLAALALHRLSSVPPVGELEVIDVLVPHQRRLRDAGQVRILRSQTLPNPDEIMGLACAPIPRALADAAAVLDDIDLVRDLLVEAVRSGRCVPSAVLRELDAAGLLARPTIAEAMDAAVAAGRAVAEDHVYELVRAGRLPDPLWNVSLYRPDGTFLAAVDAYWPDQGVTLEIDVRAPGFGDEDWHEESRRREHLEGLGLCVLYVTPEKLRDAPELQAAVVHTALRISADRPPAALVVALPR</sequence>
<dbReference type="EMBL" id="BMMS01000001">
    <property type="protein sequence ID" value="GGO80959.1"/>
    <property type="molecule type" value="Genomic_DNA"/>
</dbReference>
<comment type="caution">
    <text evidence="1">The sequence shown here is derived from an EMBL/GenBank/DDBJ whole genome shotgun (WGS) entry which is preliminary data.</text>
</comment>
<reference evidence="1" key="1">
    <citation type="journal article" date="2014" name="Int. J. Syst. Evol. Microbiol.">
        <title>Complete genome sequence of Corynebacterium casei LMG S-19264T (=DSM 44701T), isolated from a smear-ripened cheese.</title>
        <authorList>
            <consortium name="US DOE Joint Genome Institute (JGI-PGF)"/>
            <person name="Walter F."/>
            <person name="Albersmeier A."/>
            <person name="Kalinowski J."/>
            <person name="Ruckert C."/>
        </authorList>
    </citation>
    <scope>NUCLEOTIDE SEQUENCE</scope>
    <source>
        <strain evidence="1">CGMCC 4.7201</strain>
    </source>
</reference>